<dbReference type="Proteomes" id="UP001596060">
    <property type="component" value="Unassembled WGS sequence"/>
</dbReference>
<evidence type="ECO:0000256" key="1">
    <source>
        <dbReference type="SAM" id="MobiDB-lite"/>
    </source>
</evidence>
<gene>
    <name evidence="2" type="ORF">ACFPN9_29310</name>
</gene>
<dbReference type="EMBL" id="JBHSLU010000161">
    <property type="protein sequence ID" value="MFC5509317.1"/>
    <property type="molecule type" value="Genomic_DNA"/>
</dbReference>
<feature type="compositionally biased region" description="Basic and acidic residues" evidence="1">
    <location>
        <begin position="336"/>
        <end position="353"/>
    </location>
</feature>
<dbReference type="Pfam" id="PF03837">
    <property type="entry name" value="RecT"/>
    <property type="match status" value="1"/>
</dbReference>
<sequence length="548" mass="59032">MSAATELTVSPHAGKTPMNLLEVSRHAGGVAYANMADTIATAELMSRSGIAVRAHLRGEPGACHAVVMQAIAWDMNPYQVANKSYSVNNQIAYEAQLIQAVIQMRAPIKGRIKTEYTGEGGKRQLRVWALTRPGDDEEPETVEYKSPEFDRIQPKNSPLWKNDPDQQLHYYAVRAWCRRHFPEVILGVYAPDEIEAVKGVDYHEIDARDTMAEKLDRIAAPKKERQPRAAAQTAPAVTAPLPAHDPDTGEIKPETAAPAPKPKGYDALFAAASLVIEDGVMTKSGDAVDVGQQAGAGDIEDADLVIEKGIITKNLVRAPDAAPKEPVKVTSGTAAPEKKADAPRDPVADERATQQEMAAAAGALEPGNDPFADDDRSAEQEDPLKAKVEAFKRDLAAVTDEPGLEKCRKSFMKDFKSVPNDNPFYKEAALAYQQTLARVKDGAPAQPAKTETAPEAKPAPAPAAQQQPDMSPEDEAELERIMMHELDHAPRGIDTNDLGQVKAYVQGLKAAAKGRAIGAVPAVYSDVEAEAWKVGHAYRAANPATSQA</sequence>
<comment type="caution">
    <text evidence="2">The sequence shown here is derived from an EMBL/GenBank/DDBJ whole genome shotgun (WGS) entry which is preliminary data.</text>
</comment>
<dbReference type="InterPro" id="IPR018330">
    <property type="entry name" value="RecT_fam"/>
</dbReference>
<protein>
    <submittedName>
        <fullName evidence="2">Recombinase RecT</fullName>
    </submittedName>
</protein>
<feature type="compositionally biased region" description="Basic and acidic residues" evidence="1">
    <location>
        <begin position="244"/>
        <end position="253"/>
    </location>
</feature>
<feature type="region of interest" description="Disordered" evidence="1">
    <location>
        <begin position="221"/>
        <end position="260"/>
    </location>
</feature>
<feature type="region of interest" description="Disordered" evidence="1">
    <location>
        <begin position="322"/>
        <end position="387"/>
    </location>
</feature>
<name>A0ABW0PCR7_9HYPH</name>
<feature type="compositionally biased region" description="Low complexity" evidence="1">
    <location>
        <begin position="447"/>
        <end position="468"/>
    </location>
</feature>
<evidence type="ECO:0000313" key="3">
    <source>
        <dbReference type="Proteomes" id="UP001596060"/>
    </source>
</evidence>
<evidence type="ECO:0000313" key="2">
    <source>
        <dbReference type="EMBL" id="MFC5509317.1"/>
    </source>
</evidence>
<feature type="compositionally biased region" description="Basic and acidic residues" evidence="1">
    <location>
        <begin position="373"/>
        <end position="387"/>
    </location>
</feature>
<feature type="region of interest" description="Disordered" evidence="1">
    <location>
        <begin position="440"/>
        <end position="476"/>
    </location>
</feature>
<dbReference type="RefSeq" id="WP_377818072.1">
    <property type="nucleotide sequence ID" value="NZ_JBHSLU010000161.1"/>
</dbReference>
<reference evidence="3" key="1">
    <citation type="journal article" date="2019" name="Int. J. Syst. Evol. Microbiol.">
        <title>The Global Catalogue of Microorganisms (GCM) 10K type strain sequencing project: providing services to taxonomists for standard genome sequencing and annotation.</title>
        <authorList>
            <consortium name="The Broad Institute Genomics Platform"/>
            <consortium name="The Broad Institute Genome Sequencing Center for Infectious Disease"/>
            <person name="Wu L."/>
            <person name="Ma J."/>
        </authorList>
    </citation>
    <scope>NUCLEOTIDE SEQUENCE [LARGE SCALE GENOMIC DNA]</scope>
    <source>
        <strain evidence="3">CCUG 43117</strain>
    </source>
</reference>
<keyword evidence="3" id="KW-1185">Reference proteome</keyword>
<feature type="compositionally biased region" description="Low complexity" evidence="1">
    <location>
        <begin position="228"/>
        <end position="242"/>
    </location>
</feature>
<accession>A0ABW0PCR7</accession>
<proteinExistence type="predicted"/>
<organism evidence="2 3">
    <name type="scientific">Bosea massiliensis</name>
    <dbReference type="NCBI Taxonomy" id="151419"/>
    <lineage>
        <taxon>Bacteria</taxon>
        <taxon>Pseudomonadati</taxon>
        <taxon>Pseudomonadota</taxon>
        <taxon>Alphaproteobacteria</taxon>
        <taxon>Hyphomicrobiales</taxon>
        <taxon>Boseaceae</taxon>
        <taxon>Bosea</taxon>
    </lineage>
</organism>